<feature type="region of interest" description="Disordered" evidence="1">
    <location>
        <begin position="75"/>
        <end position="111"/>
    </location>
</feature>
<evidence type="ECO:0000313" key="2">
    <source>
        <dbReference type="EMBL" id="MBE1877242.1"/>
    </source>
</evidence>
<comment type="caution">
    <text evidence="2">The sequence shown here is derived from an EMBL/GenBank/DDBJ whole genome shotgun (WGS) entry which is preliminary data.</text>
</comment>
<feature type="compositionally biased region" description="Low complexity" evidence="1">
    <location>
        <begin position="26"/>
        <end position="41"/>
    </location>
</feature>
<gene>
    <name evidence="2" type="ORF">IHE71_16240</name>
</gene>
<evidence type="ECO:0000256" key="1">
    <source>
        <dbReference type="SAM" id="MobiDB-lite"/>
    </source>
</evidence>
<reference evidence="2 3" key="1">
    <citation type="submission" date="2020-10" db="EMBL/GenBank/DDBJ databases">
        <title>Myceligenerans pegani sp. nov., an endophytic actinomycete isolated from Peganum harmala L. in Xinjiang, China.</title>
        <authorList>
            <person name="Xin L."/>
        </authorList>
    </citation>
    <scope>NUCLEOTIDE SEQUENCE [LARGE SCALE GENOMIC DNA]</scope>
    <source>
        <strain evidence="2 3">TRM65318</strain>
    </source>
</reference>
<feature type="region of interest" description="Disordered" evidence="1">
    <location>
        <begin position="1"/>
        <end position="41"/>
    </location>
</feature>
<evidence type="ECO:0000313" key="3">
    <source>
        <dbReference type="Proteomes" id="UP000625527"/>
    </source>
</evidence>
<dbReference type="EMBL" id="JADAQT010000098">
    <property type="protein sequence ID" value="MBE1877242.1"/>
    <property type="molecule type" value="Genomic_DNA"/>
</dbReference>
<organism evidence="2 3">
    <name type="scientific">Myceligenerans pegani</name>
    <dbReference type="NCBI Taxonomy" id="2776917"/>
    <lineage>
        <taxon>Bacteria</taxon>
        <taxon>Bacillati</taxon>
        <taxon>Actinomycetota</taxon>
        <taxon>Actinomycetes</taxon>
        <taxon>Micrococcales</taxon>
        <taxon>Promicromonosporaceae</taxon>
        <taxon>Myceligenerans</taxon>
    </lineage>
</organism>
<protein>
    <recommendedName>
        <fullName evidence="4">Lipoprotein</fullName>
    </recommendedName>
</protein>
<keyword evidence="3" id="KW-1185">Reference proteome</keyword>
<proteinExistence type="predicted"/>
<feature type="compositionally biased region" description="Low complexity" evidence="1">
    <location>
        <begin position="83"/>
        <end position="111"/>
    </location>
</feature>
<sequence>MPRILPPGSVTPSAKPAKSDRGGSDRPATTRAHATARAHPVARVAATAAAAALLFSGCDAREAVGDIADEFGNARQVSEEPDTSASAAADPADADAAPSVSPSASPSPEVLPSFDASSVVGDFAPGFPKGVVSVPDGAELLATSAAPVADSKPATVQVTLNLSAKRSPAKLLGQVGAILTRNGFERLEAPAESGMSEQAAFTRTTTVKDATVNESLLVGVLKDGDRSLLTLSGTVAAGKGT</sequence>
<accession>A0ABR9N0Q4</accession>
<name>A0ABR9N0Q4_9MICO</name>
<dbReference type="RefSeq" id="WP_192863799.1">
    <property type="nucleotide sequence ID" value="NZ_JADAQT010000098.1"/>
</dbReference>
<evidence type="ECO:0008006" key="4">
    <source>
        <dbReference type="Google" id="ProtNLM"/>
    </source>
</evidence>
<dbReference type="Proteomes" id="UP000625527">
    <property type="component" value="Unassembled WGS sequence"/>
</dbReference>